<dbReference type="Proteomes" id="UP001597545">
    <property type="component" value="Unassembled WGS sequence"/>
</dbReference>
<accession>A0ABW5KAW5</accession>
<proteinExistence type="predicted"/>
<name>A0ABW5KAW5_9SPHI</name>
<gene>
    <name evidence="1" type="ORF">ACFSR5_00280</name>
</gene>
<dbReference type="EMBL" id="JBHULR010000001">
    <property type="protein sequence ID" value="MFD2546071.1"/>
    <property type="molecule type" value="Genomic_DNA"/>
</dbReference>
<dbReference type="RefSeq" id="WP_380899504.1">
    <property type="nucleotide sequence ID" value="NZ_JBHUEG010000002.1"/>
</dbReference>
<sequence>MRIKTIADREGLSITAFETAVGASRGVFTRALNNHTDIQAKWLIHIVEKYPQYSSDWLLKGEGPMLKSTIVQETQVDYVVAEPSERADTVIDALQQVISSQDITIKSQEKTIIALERLLSTQDEKLQSLGKE</sequence>
<keyword evidence="2" id="KW-1185">Reference proteome</keyword>
<evidence type="ECO:0008006" key="3">
    <source>
        <dbReference type="Google" id="ProtNLM"/>
    </source>
</evidence>
<reference evidence="2" key="1">
    <citation type="journal article" date="2019" name="Int. J. Syst. Evol. Microbiol.">
        <title>The Global Catalogue of Microorganisms (GCM) 10K type strain sequencing project: providing services to taxonomists for standard genome sequencing and annotation.</title>
        <authorList>
            <consortium name="The Broad Institute Genomics Platform"/>
            <consortium name="The Broad Institute Genome Sequencing Center for Infectious Disease"/>
            <person name="Wu L."/>
            <person name="Ma J."/>
        </authorList>
    </citation>
    <scope>NUCLEOTIDE SEQUENCE [LARGE SCALE GENOMIC DNA]</scope>
    <source>
        <strain evidence="2">KCTC 42662</strain>
    </source>
</reference>
<comment type="caution">
    <text evidence="1">The sequence shown here is derived from an EMBL/GenBank/DDBJ whole genome shotgun (WGS) entry which is preliminary data.</text>
</comment>
<organism evidence="1 2">
    <name type="scientific">Sphingobacterium suaedae</name>
    <dbReference type="NCBI Taxonomy" id="1686402"/>
    <lineage>
        <taxon>Bacteria</taxon>
        <taxon>Pseudomonadati</taxon>
        <taxon>Bacteroidota</taxon>
        <taxon>Sphingobacteriia</taxon>
        <taxon>Sphingobacteriales</taxon>
        <taxon>Sphingobacteriaceae</taxon>
        <taxon>Sphingobacterium</taxon>
    </lineage>
</organism>
<evidence type="ECO:0000313" key="2">
    <source>
        <dbReference type="Proteomes" id="UP001597545"/>
    </source>
</evidence>
<protein>
    <recommendedName>
        <fullName evidence="3">XRE family transcriptional regulator</fullName>
    </recommendedName>
</protein>
<evidence type="ECO:0000313" key="1">
    <source>
        <dbReference type="EMBL" id="MFD2546071.1"/>
    </source>
</evidence>